<organism evidence="16 17">
    <name type="scientific">Penaeus vannamei</name>
    <name type="common">Whiteleg shrimp</name>
    <name type="synonym">Litopenaeus vannamei</name>
    <dbReference type="NCBI Taxonomy" id="6689"/>
    <lineage>
        <taxon>Eukaryota</taxon>
        <taxon>Metazoa</taxon>
        <taxon>Ecdysozoa</taxon>
        <taxon>Arthropoda</taxon>
        <taxon>Crustacea</taxon>
        <taxon>Multicrustacea</taxon>
        <taxon>Malacostraca</taxon>
        <taxon>Eumalacostraca</taxon>
        <taxon>Eucarida</taxon>
        <taxon>Decapoda</taxon>
        <taxon>Dendrobranchiata</taxon>
        <taxon>Penaeoidea</taxon>
        <taxon>Penaeidae</taxon>
        <taxon>Penaeus</taxon>
    </lineage>
</organism>
<dbReference type="STRING" id="6689.A0A3R7LSC8"/>
<keyword evidence="3" id="KW-0716">Sensory transduction</keyword>
<dbReference type="Proteomes" id="UP000283509">
    <property type="component" value="Unassembled WGS sequence"/>
</dbReference>
<dbReference type="InterPro" id="IPR002110">
    <property type="entry name" value="Ankyrin_rpt"/>
</dbReference>
<keyword evidence="4 14" id="KW-0812">Transmembrane</keyword>
<dbReference type="PROSITE" id="PS50297">
    <property type="entry name" value="ANK_REP_REGION"/>
    <property type="match status" value="3"/>
</dbReference>
<feature type="domain" description="Ion transport" evidence="15">
    <location>
        <begin position="514"/>
        <end position="714"/>
    </location>
</feature>
<evidence type="ECO:0000256" key="4">
    <source>
        <dbReference type="ARBA" id="ARBA00022692"/>
    </source>
</evidence>
<feature type="transmembrane region" description="Helical" evidence="14">
    <location>
        <begin position="579"/>
        <end position="604"/>
    </location>
</feature>
<keyword evidence="9 14" id="KW-0472">Membrane</keyword>
<keyword evidence="8" id="KW-0406">Ion transport</keyword>
<evidence type="ECO:0000256" key="12">
    <source>
        <dbReference type="PROSITE-ProRule" id="PRU00023"/>
    </source>
</evidence>
<gene>
    <name evidence="16" type="ORF">C7M84_018998</name>
</gene>
<proteinExistence type="predicted"/>
<dbReference type="PANTHER" id="PTHR47143:SF1">
    <property type="entry name" value="ION_TRANS DOMAIN-CONTAINING PROTEIN"/>
    <property type="match status" value="1"/>
</dbReference>
<dbReference type="GO" id="GO:0034703">
    <property type="term" value="C:cation channel complex"/>
    <property type="evidence" value="ECO:0007669"/>
    <property type="project" value="UniProtKB-ARBA"/>
</dbReference>
<dbReference type="Gene3D" id="1.10.287.70">
    <property type="match status" value="1"/>
</dbReference>
<dbReference type="GO" id="GO:0005216">
    <property type="term" value="F:monoatomic ion channel activity"/>
    <property type="evidence" value="ECO:0007669"/>
    <property type="project" value="InterPro"/>
</dbReference>
<dbReference type="AlphaFoldDB" id="A0A3R7LSC8"/>
<reference evidence="16 17" key="1">
    <citation type="submission" date="2018-04" db="EMBL/GenBank/DDBJ databases">
        <authorList>
            <person name="Zhang X."/>
            <person name="Yuan J."/>
            <person name="Li F."/>
            <person name="Xiang J."/>
        </authorList>
    </citation>
    <scope>NUCLEOTIDE SEQUENCE [LARGE SCALE GENOMIC DNA]</scope>
    <source>
        <tissue evidence="16">Muscle</tissue>
    </source>
</reference>
<keyword evidence="11" id="KW-0407">Ion channel</keyword>
<keyword evidence="17" id="KW-1185">Reference proteome</keyword>
<evidence type="ECO:0000256" key="7">
    <source>
        <dbReference type="ARBA" id="ARBA00023043"/>
    </source>
</evidence>
<feature type="region of interest" description="Disordered" evidence="13">
    <location>
        <begin position="895"/>
        <end position="918"/>
    </location>
</feature>
<feature type="compositionally biased region" description="Polar residues" evidence="13">
    <location>
        <begin position="898"/>
        <end position="916"/>
    </location>
</feature>
<dbReference type="Pfam" id="PF00023">
    <property type="entry name" value="Ank"/>
    <property type="match status" value="1"/>
</dbReference>
<keyword evidence="5" id="KW-0677">Repeat</keyword>
<evidence type="ECO:0000256" key="1">
    <source>
        <dbReference type="ARBA" id="ARBA00004141"/>
    </source>
</evidence>
<feature type="repeat" description="ANK" evidence="12">
    <location>
        <begin position="98"/>
        <end position="130"/>
    </location>
</feature>
<dbReference type="SMART" id="SM00248">
    <property type="entry name" value="ANK"/>
    <property type="match status" value="7"/>
</dbReference>
<reference evidence="16 17" key="2">
    <citation type="submission" date="2019-01" db="EMBL/GenBank/DDBJ databases">
        <title>The decoding of complex shrimp genome reveals the adaptation for benthos swimmer, frequently molting mechanism and breeding impact on genome.</title>
        <authorList>
            <person name="Sun Y."/>
            <person name="Gao Y."/>
            <person name="Yu Y."/>
        </authorList>
    </citation>
    <scope>NUCLEOTIDE SEQUENCE [LARGE SCALE GENOMIC DNA]</scope>
    <source>
        <tissue evidence="16">Muscle</tissue>
    </source>
</reference>
<evidence type="ECO:0000256" key="5">
    <source>
        <dbReference type="ARBA" id="ARBA00022737"/>
    </source>
</evidence>
<dbReference type="PANTHER" id="PTHR47143">
    <property type="entry name" value="TRANSIENT RECEPTOR POTENTIAL CATION CHANNEL PROTEIN PAINLESS"/>
    <property type="match status" value="1"/>
</dbReference>
<keyword evidence="7 12" id="KW-0040">ANK repeat</keyword>
<comment type="caution">
    <text evidence="16">The sequence shown here is derived from an EMBL/GenBank/DDBJ whole genome shotgun (WGS) entry which is preliminary data.</text>
</comment>
<evidence type="ECO:0000256" key="11">
    <source>
        <dbReference type="ARBA" id="ARBA00023303"/>
    </source>
</evidence>
<feature type="repeat" description="ANK" evidence="12">
    <location>
        <begin position="65"/>
        <end position="97"/>
    </location>
</feature>
<sequence length="972" mass="107471">MAGFRMLLRSSSVEDAGQDTPILRGPQPDSRFITLLEALKKRDLANVKTLLARGLSPNHREPARGNRTPLIYAVKHDFTEAVLELVAAGANVNLADAAGITPLHMASGGGHISTLRILIARGAPPDPLDNHARTPLHYAARAANPGPGGSNFVSVVEMLLSAGALLGRRDADGRLALHNAATAGSSKLIKILVRGRGSSTINFKDKEGRTPLHCAVLGARSLEAVTSLLDFGAAINSQDRHGDTALHMTAGRPYNHVDDEFDGMCLEQLLSHGASVAAKNNEGLNALSLALRRTMWWGRPTARDYVLHAVQQLVAKGACIQDGFAMWRMVESFPSLVPIALNRSFRANTSARDSPLLQLDLDFGPLTVDCQQLCEIQRQRPLNPQAELPLPPPLLRDSEVSMLHYIMWAGRKSLLKHPLCHAFLHLKWFKVRKYFLANVFFYFFFVLSLTAFLLSSHNCSNDPETSGNVTSLNDSLSNSSSDADRNYSFSFDYLKEEGPLRCGWSGEHVVGLTWWCLVIFSALLDLREIVQILQNPFIYIRNLGNVIDATLVVCVPQILVSSLENKECCLAEWQQSVGAISIILAWVRLMLFTGQFPSCGVYIVMFSTVAKNVLRFLLMYVPVLVAFALGFHVLLRSSTTFQDLGTSLVTALVMMTGELDYESTFLTPQPPLPSESQVLSICILVVFIVLVFIILSNLLVGLAVSDMYAIKQRSEVLRLTRHVELMLQVENLFRNSLIPRRLQKCLLSSISLTSGLSSDVTVSVYPNRTHGFADTIFLLLIRIVRARKLLTKIFEIFVSGFIAPEYEPSLPSQLMGEAVNMALREHELDKREERLHLRALQIGQNKQAGSSQQSNSQVPVTLRSSIIRPSCVERASWRWTLASDTDVEEDGDLFHPPLQQQTSTWSTRHPSNSGAQRNVLPDSHARLEELRKLVINLQAAVETLSTTVQQNQSTYRTTATVLGAHSLNDVTV</sequence>
<dbReference type="OrthoDB" id="7464126at2759"/>
<evidence type="ECO:0000313" key="16">
    <source>
        <dbReference type="EMBL" id="ROT63129.1"/>
    </source>
</evidence>
<feature type="repeat" description="ANK" evidence="12">
    <location>
        <begin position="207"/>
        <end position="240"/>
    </location>
</feature>
<evidence type="ECO:0000256" key="3">
    <source>
        <dbReference type="ARBA" id="ARBA00022606"/>
    </source>
</evidence>
<protein>
    <recommendedName>
        <fullName evidence="15">Ion transport domain-containing protein</fullName>
    </recommendedName>
</protein>
<dbReference type="InterPro" id="IPR036770">
    <property type="entry name" value="Ankyrin_rpt-contain_sf"/>
</dbReference>
<dbReference type="InterPro" id="IPR005821">
    <property type="entry name" value="Ion_trans_dom"/>
</dbReference>
<dbReference type="SUPFAM" id="SSF48403">
    <property type="entry name" value="Ankyrin repeat"/>
    <property type="match status" value="1"/>
</dbReference>
<accession>A0A3R7LSC8</accession>
<evidence type="ECO:0000313" key="17">
    <source>
        <dbReference type="Proteomes" id="UP000283509"/>
    </source>
</evidence>
<name>A0A3R7LSC8_PENVA</name>
<dbReference type="EMBL" id="QCYY01003484">
    <property type="protein sequence ID" value="ROT63129.1"/>
    <property type="molecule type" value="Genomic_DNA"/>
</dbReference>
<evidence type="ECO:0000256" key="6">
    <source>
        <dbReference type="ARBA" id="ARBA00022989"/>
    </source>
</evidence>
<evidence type="ECO:0000256" key="10">
    <source>
        <dbReference type="ARBA" id="ARBA00023180"/>
    </source>
</evidence>
<feature type="transmembrane region" description="Helical" evidence="14">
    <location>
        <begin position="678"/>
        <end position="704"/>
    </location>
</feature>
<dbReference type="Pfam" id="PF12796">
    <property type="entry name" value="Ank_2"/>
    <property type="match status" value="1"/>
</dbReference>
<feature type="transmembrane region" description="Helical" evidence="14">
    <location>
        <begin position="616"/>
        <end position="635"/>
    </location>
</feature>
<evidence type="ECO:0000256" key="2">
    <source>
        <dbReference type="ARBA" id="ARBA00022448"/>
    </source>
</evidence>
<evidence type="ECO:0000256" key="9">
    <source>
        <dbReference type="ARBA" id="ARBA00023136"/>
    </source>
</evidence>
<evidence type="ECO:0000256" key="14">
    <source>
        <dbReference type="SAM" id="Phobius"/>
    </source>
</evidence>
<feature type="transmembrane region" description="Helical" evidence="14">
    <location>
        <begin position="434"/>
        <end position="454"/>
    </location>
</feature>
<keyword evidence="10" id="KW-0325">Glycoprotein</keyword>
<dbReference type="PROSITE" id="PS50088">
    <property type="entry name" value="ANK_REPEAT"/>
    <property type="match status" value="4"/>
</dbReference>
<comment type="subcellular location">
    <subcellularLocation>
        <location evidence="1">Membrane</location>
        <topology evidence="1">Multi-pass membrane protein</topology>
    </subcellularLocation>
</comment>
<evidence type="ECO:0000256" key="13">
    <source>
        <dbReference type="SAM" id="MobiDB-lite"/>
    </source>
</evidence>
<dbReference type="Gene3D" id="1.25.40.20">
    <property type="entry name" value="Ankyrin repeat-containing domain"/>
    <property type="match status" value="2"/>
</dbReference>
<evidence type="ECO:0000256" key="8">
    <source>
        <dbReference type="ARBA" id="ARBA00023065"/>
    </source>
</evidence>
<keyword evidence="2" id="KW-0813">Transport</keyword>
<keyword evidence="6 14" id="KW-1133">Transmembrane helix</keyword>
<dbReference type="Pfam" id="PF00520">
    <property type="entry name" value="Ion_trans"/>
    <property type="match status" value="1"/>
</dbReference>
<dbReference type="InterPro" id="IPR052076">
    <property type="entry name" value="TRP_cation_channel"/>
</dbReference>
<evidence type="ECO:0000259" key="15">
    <source>
        <dbReference type="Pfam" id="PF00520"/>
    </source>
</evidence>
<feature type="repeat" description="ANK" evidence="12">
    <location>
        <begin position="131"/>
        <end position="171"/>
    </location>
</feature>